<dbReference type="GO" id="GO:0006419">
    <property type="term" value="P:alanyl-tRNA aminoacylation"/>
    <property type="evidence" value="ECO:0007669"/>
    <property type="project" value="InterPro"/>
</dbReference>
<dbReference type="Pfam" id="PF02272">
    <property type="entry name" value="DHHA1"/>
    <property type="match status" value="1"/>
</dbReference>
<dbReference type="EC" id="6.1.1.7" evidence="4"/>
<dbReference type="Proteomes" id="UP000030787">
    <property type="component" value="Chromosome"/>
</dbReference>
<evidence type="ECO:0000313" key="4">
    <source>
        <dbReference type="EMBL" id="AIZ55973.1"/>
    </source>
</evidence>
<dbReference type="OrthoDB" id="11392at2157"/>
<evidence type="ECO:0000313" key="5">
    <source>
        <dbReference type="Proteomes" id="UP000030787"/>
    </source>
</evidence>
<dbReference type="EMBL" id="CP010070">
    <property type="protein sequence ID" value="AIZ55973.1"/>
    <property type="molecule type" value="Genomic_DNA"/>
</dbReference>
<dbReference type="InterPro" id="IPR003156">
    <property type="entry name" value="DHHA1_dom"/>
</dbReference>
<feature type="domain" description="Alanyl-transfer RNA synthetases family profile" evidence="3">
    <location>
        <begin position="1"/>
        <end position="237"/>
    </location>
</feature>
<keyword evidence="5" id="KW-1185">Reference proteome</keyword>
<dbReference type="AlphaFoldDB" id="A0A0A7LAC5"/>
<dbReference type="InterPro" id="IPR018163">
    <property type="entry name" value="Thr/Ala-tRNA-synth_IIc_edit"/>
</dbReference>
<dbReference type="InterPro" id="IPR051335">
    <property type="entry name" value="Alanyl-tRNA_Editing_Enzymes"/>
</dbReference>
<dbReference type="Pfam" id="PF01411">
    <property type="entry name" value="tRNA-synt_2c"/>
    <property type="match status" value="1"/>
</dbReference>
<dbReference type="Gene3D" id="3.10.310.40">
    <property type="match status" value="1"/>
</dbReference>
<keyword evidence="2" id="KW-0862">Zinc</keyword>
<dbReference type="GO" id="GO:0002161">
    <property type="term" value="F:aminoacyl-tRNA deacylase activity"/>
    <property type="evidence" value="ECO:0007669"/>
    <property type="project" value="UniProtKB-ARBA"/>
</dbReference>
<sequence>MTEEVFRRDGYAFEFEAKVISVNGNEIELDLTAFYPGGGGQVCDTGTIMGFEVTEVFYKGNKIIHKIKSGELKVGDTVWCSVDWDRRYDLMMGHTGEHLLFSSLRKQVPELTINKIFISPESKYVIVDRDISWEDINKALIFANRAIRDNLLVTKTIMGADDPELERVRIKKERIPEGEDVSVVSIGDIDLSACSGLHVMETGELEMLFVDRKVSAGKDGVAIHFKVGNEAKDSAMSLANVCLQSSEAADSKPEDLVRAVSNLKNESESLRRSAGSFVKKQIMSLPPTSINGTDVIGGIFPAVERSVLSDAAEAYKSSGKVCVIVSAGSSVSVILSSGTKRVDCKDVLSKVLSEFGGRGGGTTGFAQGGVADAALAESIFQKLMERIASLLN</sequence>
<dbReference type="InterPro" id="IPR009000">
    <property type="entry name" value="Transl_B-barrel_sf"/>
</dbReference>
<dbReference type="GO" id="GO:0046872">
    <property type="term" value="F:metal ion binding"/>
    <property type="evidence" value="ECO:0007669"/>
    <property type="project" value="UniProtKB-KW"/>
</dbReference>
<dbReference type="GeneID" id="24817743"/>
<dbReference type="KEGG" id="mear:Mpt1_c00680"/>
<evidence type="ECO:0000256" key="1">
    <source>
        <dbReference type="ARBA" id="ARBA00022723"/>
    </source>
</evidence>
<dbReference type="HOGENOM" id="CLU_004485_7_2_2"/>
<dbReference type="InterPro" id="IPR018164">
    <property type="entry name" value="Ala-tRNA-synth_IIc_N"/>
</dbReference>
<reference evidence="4 5" key="1">
    <citation type="journal article" date="2014" name="Appl. Environ. Microbiol.">
        <title>Comparative Genome Analysis of 'Candidatus Methanoplasma termitum' Indicates a New Mode of Energy Metabolism in the Seventh Order of Methanogens.</title>
        <authorList>
            <person name="Lang K."/>
            <person name="Schuldes J."/>
            <person name="Klingl A."/>
            <person name="Poehlein A."/>
            <person name="Daniel R."/>
            <person name="Brune A."/>
        </authorList>
    </citation>
    <scope>NUCLEOTIDE SEQUENCE [LARGE SCALE GENOMIC DNA]</scope>
    <source>
        <strain evidence="5">Mpt1</strain>
    </source>
</reference>
<evidence type="ECO:0000259" key="3">
    <source>
        <dbReference type="PROSITE" id="PS50860"/>
    </source>
</evidence>
<keyword evidence="4" id="KW-0436">Ligase</keyword>
<proteinExistence type="predicted"/>
<dbReference type="PANTHER" id="PTHR43462:SF1">
    <property type="entry name" value="ALANYL-TRNA EDITING PROTEIN AARSD1"/>
    <property type="match status" value="1"/>
</dbReference>
<dbReference type="InterPro" id="IPR018165">
    <property type="entry name" value="Ala-tRNA-synth_IIc_core"/>
</dbReference>
<dbReference type="SUPFAM" id="SSF50447">
    <property type="entry name" value="Translation proteins"/>
    <property type="match status" value="1"/>
</dbReference>
<dbReference type="SUPFAM" id="SSF55186">
    <property type="entry name" value="ThrRS/AlaRS common domain"/>
    <property type="match status" value="1"/>
</dbReference>
<dbReference type="PROSITE" id="PS50860">
    <property type="entry name" value="AA_TRNA_LIGASE_II_ALA"/>
    <property type="match status" value="1"/>
</dbReference>
<dbReference type="Gene3D" id="3.30.980.10">
    <property type="entry name" value="Threonyl-trna Synthetase, Chain A, domain 2"/>
    <property type="match status" value="1"/>
</dbReference>
<dbReference type="RefSeq" id="WP_048111215.1">
    <property type="nucleotide sequence ID" value="NZ_CP010070.1"/>
</dbReference>
<keyword evidence="1" id="KW-0479">Metal-binding</keyword>
<protein>
    <submittedName>
        <fullName evidence="4">AlaS1 protein</fullName>
        <ecNumber evidence="4">6.1.1.7</ecNumber>
    </submittedName>
</protein>
<dbReference type="GO" id="GO:0004813">
    <property type="term" value="F:alanine-tRNA ligase activity"/>
    <property type="evidence" value="ECO:0007669"/>
    <property type="project" value="UniProtKB-EC"/>
</dbReference>
<organism evidence="4 5">
    <name type="scientific">Candidatus Methanoplasma termitum</name>
    <dbReference type="NCBI Taxonomy" id="1577791"/>
    <lineage>
        <taxon>Archaea</taxon>
        <taxon>Methanobacteriati</taxon>
        <taxon>Thermoplasmatota</taxon>
        <taxon>Thermoplasmata</taxon>
        <taxon>Methanomassiliicoccales</taxon>
        <taxon>Methanomassiliicoccaceae</taxon>
        <taxon>Candidatus Methanoplasma</taxon>
    </lineage>
</organism>
<evidence type="ECO:0000256" key="2">
    <source>
        <dbReference type="ARBA" id="ARBA00022833"/>
    </source>
</evidence>
<name>A0A0A7LAC5_9ARCH</name>
<gene>
    <name evidence="4" type="primary">alaS1</name>
    <name evidence="4" type="ORF">Mpt1_c00680</name>
</gene>
<dbReference type="PANTHER" id="PTHR43462">
    <property type="entry name" value="ALANYL-TRNA EDITING PROTEIN"/>
    <property type="match status" value="1"/>
</dbReference>
<accession>A0A0A7LAC5</accession>
<dbReference type="GO" id="GO:0003676">
    <property type="term" value="F:nucleic acid binding"/>
    <property type="evidence" value="ECO:0007669"/>
    <property type="project" value="InterPro"/>
</dbReference>
<dbReference type="Gene3D" id="2.40.30.130">
    <property type="match status" value="1"/>
</dbReference>
<dbReference type="STRING" id="1577791.Mpt1_c00680"/>
<dbReference type="GO" id="GO:0005524">
    <property type="term" value="F:ATP binding"/>
    <property type="evidence" value="ECO:0007669"/>
    <property type="project" value="InterPro"/>
</dbReference>